<dbReference type="InterPro" id="IPR000917">
    <property type="entry name" value="Sulfatase_N"/>
</dbReference>
<gene>
    <name evidence="12" type="ORF">ACFSW6_12185</name>
</gene>
<dbReference type="Pfam" id="PF08019">
    <property type="entry name" value="EptA_B_N"/>
    <property type="match status" value="1"/>
</dbReference>
<feature type="transmembrane region" description="Helical" evidence="9">
    <location>
        <begin position="63"/>
        <end position="82"/>
    </location>
</feature>
<keyword evidence="4 12" id="KW-0808">Transferase</keyword>
<evidence type="ECO:0000259" key="11">
    <source>
        <dbReference type="Pfam" id="PF08019"/>
    </source>
</evidence>
<keyword evidence="7 9" id="KW-0472">Membrane</keyword>
<evidence type="ECO:0000256" key="6">
    <source>
        <dbReference type="ARBA" id="ARBA00022989"/>
    </source>
</evidence>
<dbReference type="Gene3D" id="3.40.720.10">
    <property type="entry name" value="Alkaline Phosphatase, subunit A"/>
    <property type="match status" value="1"/>
</dbReference>
<feature type="transmembrane region" description="Helical" evidence="9">
    <location>
        <begin position="32"/>
        <end position="51"/>
    </location>
</feature>
<dbReference type="PANTHER" id="PTHR30443:SF0">
    <property type="entry name" value="PHOSPHOETHANOLAMINE TRANSFERASE EPTA"/>
    <property type="match status" value="1"/>
</dbReference>
<dbReference type="RefSeq" id="WP_066475786.1">
    <property type="nucleotide sequence ID" value="NZ_BCNT01000005.1"/>
</dbReference>
<keyword evidence="6 9" id="KW-1133">Transmembrane helix</keyword>
<dbReference type="PANTHER" id="PTHR30443">
    <property type="entry name" value="INNER MEMBRANE PROTEIN"/>
    <property type="match status" value="1"/>
</dbReference>
<dbReference type="EC" id="2.7.-.-" evidence="12"/>
<dbReference type="EMBL" id="JBHUMV010000005">
    <property type="protein sequence ID" value="MFD2754849.1"/>
    <property type="molecule type" value="Genomic_DNA"/>
</dbReference>
<dbReference type="Proteomes" id="UP001597463">
    <property type="component" value="Unassembled WGS sequence"/>
</dbReference>
<feature type="region of interest" description="Disordered" evidence="8">
    <location>
        <begin position="1"/>
        <end position="20"/>
    </location>
</feature>
<sequence length="567" mass="62282">MSQSLPSRSSPPPASSSPSLWQRLRAPRSPQAVVLLLSAWLTLTANWALWLRLPTLDGYTGSLPVLVLRALPLVFFAIALLLSFTAWPRWMKPVWLLLLLTAACSQYFMVEYGTMMDSGMINNVLQTDVRESADLFNPRLLLEVAVIVGVPALWLWRLPIRGGRTALASLLRTLGLFVLAAALLAASVFVSYRELAPVVRNNLWLRYMFNPVNPVLAVVDTALKPVLHKKRPFVSITGGAALGASYAAGSKPPLFVLVVGETARAANFSLNGYARDTNPELARRDVLSWRNAYSCGTSTRESVPCMFSHLGREGFYGTKADHDNLLDVLQAAGLAVLWIDNQAGCKGVCERVPSASTADRVNTPEGKALCTTDGECLDGMLLSGLDERIAKLDPARRARGIVLVMHEMGSHGPAYYKRSTRETKVFKPECETNALSGCPREHVVNVYDNSIRYGDLFLAQTIDWLTQQQARYETGLLYMSDHGESLGENGLYLHGIPYAIAPDEQKHVPMIAWLGTLGARTHVGEACLRKELDKPVSHDNLYHTVLGLLDVASPTYKPALDALQSCR</sequence>
<dbReference type="GO" id="GO:0016740">
    <property type="term" value="F:transferase activity"/>
    <property type="evidence" value="ECO:0007669"/>
    <property type="project" value="UniProtKB-KW"/>
</dbReference>
<comment type="caution">
    <text evidence="12">The sequence shown here is derived from an EMBL/GenBank/DDBJ whole genome shotgun (WGS) entry which is preliminary data.</text>
</comment>
<feature type="domain" description="Sulfatase N-terminal" evidence="10">
    <location>
        <begin position="253"/>
        <end position="551"/>
    </location>
</feature>
<evidence type="ECO:0000256" key="2">
    <source>
        <dbReference type="ARBA" id="ARBA00022475"/>
    </source>
</evidence>
<keyword evidence="5 9" id="KW-0812">Transmembrane</keyword>
<feature type="transmembrane region" description="Helical" evidence="9">
    <location>
        <begin position="170"/>
        <end position="192"/>
    </location>
</feature>
<organism evidence="12 13">
    <name type="scientific">Comamonas terrae</name>
    <dbReference type="NCBI Taxonomy" id="673548"/>
    <lineage>
        <taxon>Bacteria</taxon>
        <taxon>Pseudomonadati</taxon>
        <taxon>Pseudomonadota</taxon>
        <taxon>Betaproteobacteria</taxon>
        <taxon>Burkholderiales</taxon>
        <taxon>Comamonadaceae</taxon>
        <taxon>Comamonas</taxon>
    </lineage>
</organism>
<dbReference type="SUPFAM" id="SSF53649">
    <property type="entry name" value="Alkaline phosphatase-like"/>
    <property type="match status" value="1"/>
</dbReference>
<evidence type="ECO:0000256" key="8">
    <source>
        <dbReference type="SAM" id="MobiDB-lite"/>
    </source>
</evidence>
<dbReference type="CDD" id="cd16017">
    <property type="entry name" value="LptA"/>
    <property type="match status" value="1"/>
</dbReference>
<evidence type="ECO:0000256" key="9">
    <source>
        <dbReference type="SAM" id="Phobius"/>
    </source>
</evidence>
<dbReference type="InterPro" id="IPR040423">
    <property type="entry name" value="PEA_transferase"/>
</dbReference>
<keyword evidence="3" id="KW-0997">Cell inner membrane</keyword>
<evidence type="ECO:0000259" key="10">
    <source>
        <dbReference type="Pfam" id="PF00884"/>
    </source>
</evidence>
<evidence type="ECO:0000256" key="1">
    <source>
        <dbReference type="ARBA" id="ARBA00004429"/>
    </source>
</evidence>
<dbReference type="InterPro" id="IPR012549">
    <property type="entry name" value="EptA-like_N"/>
</dbReference>
<feature type="transmembrane region" description="Helical" evidence="9">
    <location>
        <begin position="140"/>
        <end position="158"/>
    </location>
</feature>
<evidence type="ECO:0000313" key="13">
    <source>
        <dbReference type="Proteomes" id="UP001597463"/>
    </source>
</evidence>
<name>A0ABW5UQS3_9BURK</name>
<proteinExistence type="predicted"/>
<dbReference type="Pfam" id="PF00884">
    <property type="entry name" value="Sulfatase"/>
    <property type="match status" value="1"/>
</dbReference>
<dbReference type="InterPro" id="IPR058130">
    <property type="entry name" value="PEA_transf_C"/>
</dbReference>
<evidence type="ECO:0000256" key="5">
    <source>
        <dbReference type="ARBA" id="ARBA00022692"/>
    </source>
</evidence>
<evidence type="ECO:0000313" key="12">
    <source>
        <dbReference type="EMBL" id="MFD2754849.1"/>
    </source>
</evidence>
<keyword evidence="2" id="KW-1003">Cell membrane</keyword>
<dbReference type="InterPro" id="IPR017850">
    <property type="entry name" value="Alkaline_phosphatase_core_sf"/>
</dbReference>
<feature type="transmembrane region" description="Helical" evidence="9">
    <location>
        <begin position="94"/>
        <end position="110"/>
    </location>
</feature>
<feature type="domain" description="Phosphoethanolamine transferase N-terminal" evidence="11">
    <location>
        <begin position="75"/>
        <end position="221"/>
    </location>
</feature>
<evidence type="ECO:0000256" key="3">
    <source>
        <dbReference type="ARBA" id="ARBA00022519"/>
    </source>
</evidence>
<evidence type="ECO:0000256" key="4">
    <source>
        <dbReference type="ARBA" id="ARBA00022679"/>
    </source>
</evidence>
<keyword evidence="13" id="KW-1185">Reference proteome</keyword>
<evidence type="ECO:0000256" key="7">
    <source>
        <dbReference type="ARBA" id="ARBA00023136"/>
    </source>
</evidence>
<accession>A0ABW5UQS3</accession>
<comment type="subcellular location">
    <subcellularLocation>
        <location evidence="1">Cell inner membrane</location>
        <topology evidence="1">Multi-pass membrane protein</topology>
    </subcellularLocation>
</comment>
<dbReference type="NCBIfam" id="NF028537">
    <property type="entry name" value="P_eth_NH2_trans"/>
    <property type="match status" value="1"/>
</dbReference>
<protein>
    <submittedName>
        <fullName evidence="12">Phosphoethanolamine transferase</fullName>
        <ecNumber evidence="12">2.7.-.-</ecNumber>
    </submittedName>
</protein>
<reference evidence="13" key="1">
    <citation type="journal article" date="2019" name="Int. J. Syst. Evol. Microbiol.">
        <title>The Global Catalogue of Microorganisms (GCM) 10K type strain sequencing project: providing services to taxonomists for standard genome sequencing and annotation.</title>
        <authorList>
            <consortium name="The Broad Institute Genomics Platform"/>
            <consortium name="The Broad Institute Genome Sequencing Center for Infectious Disease"/>
            <person name="Wu L."/>
            <person name="Ma J."/>
        </authorList>
    </citation>
    <scope>NUCLEOTIDE SEQUENCE [LARGE SCALE GENOMIC DNA]</scope>
    <source>
        <strain evidence="13">TISTR 1906</strain>
    </source>
</reference>